<dbReference type="STRING" id="177437.HRM2_46990"/>
<dbReference type="InterPro" id="IPR051460">
    <property type="entry name" value="HdrC_iron-sulfur_subunit"/>
</dbReference>
<dbReference type="InterPro" id="IPR004017">
    <property type="entry name" value="Cys_rich_dom"/>
</dbReference>
<keyword evidence="3 7" id="KW-0560">Oxidoreductase</keyword>
<dbReference type="SUPFAM" id="SSF46548">
    <property type="entry name" value="alpha-helical ferredoxin"/>
    <property type="match status" value="1"/>
</dbReference>
<evidence type="ECO:0000256" key="3">
    <source>
        <dbReference type="ARBA" id="ARBA00023002"/>
    </source>
</evidence>
<dbReference type="Proteomes" id="UP000000442">
    <property type="component" value="Chromosome"/>
</dbReference>
<dbReference type="PROSITE" id="PS51379">
    <property type="entry name" value="4FE4S_FER_2"/>
    <property type="match status" value="1"/>
</dbReference>
<evidence type="ECO:0000313" key="8">
    <source>
        <dbReference type="Proteomes" id="UP000000442"/>
    </source>
</evidence>
<proteinExistence type="predicted"/>
<dbReference type="InterPro" id="IPR017900">
    <property type="entry name" value="4Fe4S_Fe_S_CS"/>
</dbReference>
<sequence>MLNNAVQNNLEEELKTGILDTLKYCINCRFCLPSCPLFNITSGEISHGGSGITRSLYYAVQWGLEDKETLHELRDILYECTTCGSCELACKNLSTGTKLVDAIMKGRELMIEKQIGPMPEQKRVLESLYKNGNPYMITAKKRKAVVNELNLRTFDEKADVLLYLGCSTSIDQDVQQTAVALGQILDNSNVRYGVLEDESCCGEPSLKMGETGLFEEMIEKNLTFFKKHNIKKIVTLSPHCYDTFTKKYPQGQMQGLQVQHYTQLLAELTANKMLNFSTAIEKRVIYHDPCYLSKSNTIWEEPRDVIKSIPGIDLVEFADNRSDSLCCGGGGGRMWTDFTAENNRLANIRVKEAVEKEAQVLVTTCPWCFINMSDGVKAVNVEGRLEVLSLAELCAQAL</sequence>
<evidence type="ECO:0000256" key="2">
    <source>
        <dbReference type="ARBA" id="ARBA00022723"/>
    </source>
</evidence>
<feature type="domain" description="4Fe-4S ferredoxin-type" evidence="6">
    <location>
        <begin position="15"/>
        <end position="45"/>
    </location>
</feature>
<dbReference type="PROSITE" id="PS00198">
    <property type="entry name" value="4FE4S_FER_1"/>
    <property type="match status" value="1"/>
</dbReference>
<keyword evidence="5" id="KW-0411">Iron-sulfur</keyword>
<organism evidence="7 8">
    <name type="scientific">Desulforapulum autotrophicum (strain ATCC 43914 / DSM 3382 / VKM B-1955 / HRM2)</name>
    <name type="common">Desulfobacterium autotrophicum</name>
    <dbReference type="NCBI Taxonomy" id="177437"/>
    <lineage>
        <taxon>Bacteria</taxon>
        <taxon>Pseudomonadati</taxon>
        <taxon>Thermodesulfobacteriota</taxon>
        <taxon>Desulfobacteria</taxon>
        <taxon>Desulfobacterales</taxon>
        <taxon>Desulfobacteraceae</taxon>
        <taxon>Desulforapulum</taxon>
    </lineage>
</organism>
<name>C0QH92_DESAH</name>
<gene>
    <name evidence="7" type="primary">hdrD5</name>
    <name evidence="7" type="ordered locus">HRM2_46990</name>
</gene>
<dbReference type="GO" id="GO:0005886">
    <property type="term" value="C:plasma membrane"/>
    <property type="evidence" value="ECO:0007669"/>
    <property type="project" value="TreeGrafter"/>
</dbReference>
<dbReference type="GO" id="GO:0046872">
    <property type="term" value="F:metal ion binding"/>
    <property type="evidence" value="ECO:0007669"/>
    <property type="project" value="UniProtKB-KW"/>
</dbReference>
<keyword evidence="2" id="KW-0479">Metal-binding</keyword>
<dbReference type="EMBL" id="CP001087">
    <property type="protein sequence ID" value="ACN17751.1"/>
    <property type="molecule type" value="Genomic_DNA"/>
</dbReference>
<dbReference type="Pfam" id="PF02754">
    <property type="entry name" value="CCG"/>
    <property type="match status" value="2"/>
</dbReference>
<dbReference type="GO" id="GO:0051912">
    <property type="term" value="F:CoB--CoM heterodisulfide reductase activity"/>
    <property type="evidence" value="ECO:0007669"/>
    <property type="project" value="UniProtKB-EC"/>
</dbReference>
<dbReference type="OrthoDB" id="9794954at2"/>
<dbReference type="eggNOG" id="COG0247">
    <property type="taxonomic scope" value="Bacteria"/>
</dbReference>
<evidence type="ECO:0000256" key="5">
    <source>
        <dbReference type="ARBA" id="ARBA00023014"/>
    </source>
</evidence>
<evidence type="ECO:0000256" key="4">
    <source>
        <dbReference type="ARBA" id="ARBA00023004"/>
    </source>
</evidence>
<keyword evidence="8" id="KW-1185">Reference proteome</keyword>
<dbReference type="GO" id="GO:0051539">
    <property type="term" value="F:4 iron, 4 sulfur cluster binding"/>
    <property type="evidence" value="ECO:0007669"/>
    <property type="project" value="UniProtKB-KW"/>
</dbReference>
<dbReference type="EC" id="1.8.98.1" evidence="7"/>
<keyword evidence="4" id="KW-0408">Iron</keyword>
<dbReference type="PANTHER" id="PTHR43255">
    <property type="entry name" value="IRON-SULFUR-BINDING OXIDOREDUCTASE FADF-RELATED-RELATED"/>
    <property type="match status" value="1"/>
</dbReference>
<dbReference type="RefSeq" id="WP_015906461.1">
    <property type="nucleotide sequence ID" value="NC_012108.1"/>
</dbReference>
<dbReference type="HOGENOM" id="CLU_023081_2_2_7"/>
<accession>C0QH92</accession>
<dbReference type="InterPro" id="IPR017896">
    <property type="entry name" value="4Fe4S_Fe-S-bd"/>
</dbReference>
<keyword evidence="1" id="KW-0004">4Fe-4S</keyword>
<dbReference type="Gene3D" id="1.10.1060.10">
    <property type="entry name" value="Alpha-helical ferredoxin"/>
    <property type="match status" value="1"/>
</dbReference>
<evidence type="ECO:0000259" key="6">
    <source>
        <dbReference type="PROSITE" id="PS51379"/>
    </source>
</evidence>
<evidence type="ECO:0000313" key="7">
    <source>
        <dbReference type="EMBL" id="ACN17751.1"/>
    </source>
</evidence>
<dbReference type="AlphaFoldDB" id="C0QH92"/>
<dbReference type="Pfam" id="PF13183">
    <property type="entry name" value="Fer4_8"/>
    <property type="match status" value="1"/>
</dbReference>
<dbReference type="InterPro" id="IPR009051">
    <property type="entry name" value="Helical_ferredxn"/>
</dbReference>
<reference evidence="7 8" key="1">
    <citation type="journal article" date="2009" name="Environ. Microbiol.">
        <title>Genome sequence of Desulfobacterium autotrophicum HRM2, a marine sulfate reducer oxidizing organic carbon completely to carbon dioxide.</title>
        <authorList>
            <person name="Strittmatter A.W."/>
            <person name="Liesegang H."/>
            <person name="Rabus R."/>
            <person name="Decker I."/>
            <person name="Amann J."/>
            <person name="Andres S."/>
            <person name="Henne A."/>
            <person name="Fricke W.F."/>
            <person name="Martinez-Arias R."/>
            <person name="Bartels D."/>
            <person name="Goesmann A."/>
            <person name="Krause L."/>
            <person name="Puehler A."/>
            <person name="Klenk H.P."/>
            <person name="Richter M."/>
            <person name="Schuler M."/>
            <person name="Gloeckner F.O."/>
            <person name="Meyerdierks A."/>
            <person name="Gottschalk G."/>
            <person name="Amann R."/>
        </authorList>
    </citation>
    <scope>NUCLEOTIDE SEQUENCE [LARGE SCALE GENOMIC DNA]</scope>
    <source>
        <strain evidence="8">ATCC 43914 / DSM 3382 / HRM2</strain>
    </source>
</reference>
<evidence type="ECO:0000256" key="1">
    <source>
        <dbReference type="ARBA" id="ARBA00022485"/>
    </source>
</evidence>
<dbReference type="PANTHER" id="PTHR43255:SF1">
    <property type="entry name" value="IRON-SULFUR-BINDING OXIDOREDUCTASE FADF-RELATED"/>
    <property type="match status" value="1"/>
</dbReference>
<dbReference type="KEGG" id="dat:HRM2_46990"/>
<protein>
    <submittedName>
        <fullName evidence="7">HdrD5</fullName>
        <ecNumber evidence="7">1.8.98.1</ecNumber>
    </submittedName>
</protein>